<evidence type="ECO:0000256" key="4">
    <source>
        <dbReference type="ARBA" id="ARBA00022692"/>
    </source>
</evidence>
<comment type="subcellular location">
    <subcellularLocation>
        <location evidence="1">Cell membrane</location>
        <topology evidence="1">Multi-pass membrane protein</topology>
    </subcellularLocation>
</comment>
<feature type="transmembrane region" description="Helical" evidence="7">
    <location>
        <begin position="149"/>
        <end position="171"/>
    </location>
</feature>
<dbReference type="EMBL" id="CAFAAG010000004">
    <property type="protein sequence ID" value="CAB4784501.1"/>
    <property type="molecule type" value="Genomic_DNA"/>
</dbReference>
<dbReference type="CDD" id="cd06173">
    <property type="entry name" value="MFS_MefA_like"/>
    <property type="match status" value="1"/>
</dbReference>
<reference evidence="8" key="1">
    <citation type="submission" date="2020-05" db="EMBL/GenBank/DDBJ databases">
        <authorList>
            <person name="Chiriac C."/>
            <person name="Salcher M."/>
            <person name="Ghai R."/>
            <person name="Kavagutti S V."/>
        </authorList>
    </citation>
    <scope>NUCLEOTIDE SEQUENCE</scope>
</reference>
<keyword evidence="3" id="KW-1003">Cell membrane</keyword>
<evidence type="ECO:0000256" key="7">
    <source>
        <dbReference type="SAM" id="Phobius"/>
    </source>
</evidence>
<gene>
    <name evidence="8" type="ORF">UFOPK2975_00122</name>
</gene>
<accession>A0A6J6WHF0</accession>
<keyword evidence="4 7" id="KW-0812">Transmembrane</keyword>
<keyword evidence="5 7" id="KW-1133">Transmembrane helix</keyword>
<dbReference type="InterPro" id="IPR010290">
    <property type="entry name" value="TM_effector"/>
</dbReference>
<feature type="transmembrane region" description="Helical" evidence="7">
    <location>
        <begin position="112"/>
        <end position="129"/>
    </location>
</feature>
<dbReference type="GO" id="GO:0005886">
    <property type="term" value="C:plasma membrane"/>
    <property type="evidence" value="ECO:0007669"/>
    <property type="project" value="UniProtKB-SubCell"/>
</dbReference>
<evidence type="ECO:0000256" key="6">
    <source>
        <dbReference type="ARBA" id="ARBA00023136"/>
    </source>
</evidence>
<evidence type="ECO:0000256" key="3">
    <source>
        <dbReference type="ARBA" id="ARBA00022475"/>
    </source>
</evidence>
<feature type="transmembrane region" description="Helical" evidence="7">
    <location>
        <begin position="86"/>
        <end position="106"/>
    </location>
</feature>
<evidence type="ECO:0000313" key="8">
    <source>
        <dbReference type="EMBL" id="CAB4784501.1"/>
    </source>
</evidence>
<evidence type="ECO:0000256" key="2">
    <source>
        <dbReference type="ARBA" id="ARBA00022448"/>
    </source>
</evidence>
<keyword evidence="2" id="KW-0813">Transport</keyword>
<feature type="transmembrane region" description="Helical" evidence="7">
    <location>
        <begin position="292"/>
        <end position="310"/>
    </location>
</feature>
<sequence length="422" mass="44427">MSDSGEPTQLTARDVLRFTNVRRMLGSSFAFHIGVSLQAATLGKHIFDITGRAIDIGWLGLAEFGPIALLVLVSGSVADRFNRKHVAALALAGEMLCAIALVVYSLSEPTAVWPFFVIAVAFGISRAFLSPATRAMYPMVAPDGGLPPVIAMSSGVWTSAMIIGPAASGFLYSIAPWVAYATTSALIFVGIIGIMRVQLERDPTPRNPDDKATLRSAMEGLYFIRRTPILLAAISLDLFAVLFGGAIALLPAIAEEQLHVGDVAYGWLRASAGIGAAAMALFLSFKPLRRNVGKALLIAVGIFGAGTIVLGMTHTYWIAFAAVLILSAADMVSVFIRGSIVPLVTPDSKRGRVSAVENVFIGATNELGAFESGVASQAFGTPAAVIGGGVATLGVVAVWWFGFKPLRDIDMFSDLDAPENPV</sequence>
<organism evidence="8">
    <name type="scientific">freshwater metagenome</name>
    <dbReference type="NCBI Taxonomy" id="449393"/>
    <lineage>
        <taxon>unclassified sequences</taxon>
        <taxon>metagenomes</taxon>
        <taxon>ecological metagenomes</taxon>
    </lineage>
</organism>
<evidence type="ECO:0000256" key="5">
    <source>
        <dbReference type="ARBA" id="ARBA00022989"/>
    </source>
</evidence>
<feature type="transmembrane region" description="Helical" evidence="7">
    <location>
        <begin position="383"/>
        <end position="402"/>
    </location>
</feature>
<protein>
    <submittedName>
        <fullName evidence="8">Unannotated protein</fullName>
    </submittedName>
</protein>
<dbReference type="AlphaFoldDB" id="A0A6J6WHF0"/>
<dbReference type="Pfam" id="PF05977">
    <property type="entry name" value="MFS_3"/>
    <property type="match status" value="1"/>
</dbReference>
<feature type="transmembrane region" description="Helical" evidence="7">
    <location>
        <begin position="266"/>
        <end position="285"/>
    </location>
</feature>
<feature type="transmembrane region" description="Helical" evidence="7">
    <location>
        <begin position="229"/>
        <end position="254"/>
    </location>
</feature>
<dbReference type="SUPFAM" id="SSF103473">
    <property type="entry name" value="MFS general substrate transporter"/>
    <property type="match status" value="1"/>
</dbReference>
<feature type="transmembrane region" description="Helical" evidence="7">
    <location>
        <begin position="56"/>
        <end position="74"/>
    </location>
</feature>
<feature type="transmembrane region" description="Helical" evidence="7">
    <location>
        <begin position="177"/>
        <end position="197"/>
    </location>
</feature>
<keyword evidence="6 7" id="KW-0472">Membrane</keyword>
<evidence type="ECO:0000256" key="1">
    <source>
        <dbReference type="ARBA" id="ARBA00004651"/>
    </source>
</evidence>
<proteinExistence type="predicted"/>
<dbReference type="InterPro" id="IPR036259">
    <property type="entry name" value="MFS_trans_sf"/>
</dbReference>
<dbReference type="Gene3D" id="1.20.1250.20">
    <property type="entry name" value="MFS general substrate transporter like domains"/>
    <property type="match status" value="1"/>
</dbReference>
<name>A0A6J6WHF0_9ZZZZ</name>
<dbReference type="PANTHER" id="PTHR23513">
    <property type="entry name" value="INTEGRAL MEMBRANE EFFLUX PROTEIN-RELATED"/>
    <property type="match status" value="1"/>
</dbReference>
<dbReference type="PANTHER" id="PTHR23513:SF9">
    <property type="entry name" value="ENTEROBACTIN EXPORTER ENTS"/>
    <property type="match status" value="1"/>
</dbReference>